<evidence type="ECO:0000256" key="2">
    <source>
        <dbReference type="ARBA" id="ARBA00022692"/>
    </source>
</evidence>
<evidence type="ECO:0000256" key="6">
    <source>
        <dbReference type="ARBA" id="ARBA00023136"/>
    </source>
</evidence>
<dbReference type="InterPro" id="IPR053211">
    <property type="entry name" value="DNA_repair-toleration"/>
</dbReference>
<dbReference type="Pfam" id="PF08263">
    <property type="entry name" value="LRRNT_2"/>
    <property type="match status" value="1"/>
</dbReference>
<keyword evidence="6 7" id="KW-0472">Membrane</keyword>
<evidence type="ECO:0000259" key="8">
    <source>
        <dbReference type="Pfam" id="PF08263"/>
    </source>
</evidence>
<evidence type="ECO:0000256" key="4">
    <source>
        <dbReference type="ARBA" id="ARBA00022737"/>
    </source>
</evidence>
<evidence type="ECO:0000256" key="5">
    <source>
        <dbReference type="ARBA" id="ARBA00022989"/>
    </source>
</evidence>
<evidence type="ECO:0000256" key="7">
    <source>
        <dbReference type="SAM" id="Phobius"/>
    </source>
</evidence>
<keyword evidence="4" id="KW-0677">Repeat</keyword>
<gene>
    <name evidence="10" type="primary">LOC103487017</name>
</gene>
<feature type="transmembrane region" description="Helical" evidence="7">
    <location>
        <begin position="12"/>
        <end position="31"/>
    </location>
</feature>
<feature type="domain" description="Leucine-rich repeat-containing N-terminal plant-type" evidence="8">
    <location>
        <begin position="42"/>
        <end position="81"/>
    </location>
</feature>
<evidence type="ECO:0000256" key="3">
    <source>
        <dbReference type="ARBA" id="ARBA00022729"/>
    </source>
</evidence>
<dbReference type="SMART" id="SM00369">
    <property type="entry name" value="LRR_TYP"/>
    <property type="match status" value="4"/>
</dbReference>
<accession>A0ABM3KD58</accession>
<keyword evidence="1" id="KW-0433">Leucine-rich repeat</keyword>
<dbReference type="InterPro" id="IPR003591">
    <property type="entry name" value="Leu-rich_rpt_typical-subtyp"/>
</dbReference>
<proteinExistence type="predicted"/>
<dbReference type="PANTHER" id="PTHR48060">
    <property type="entry name" value="DNA DAMAGE-REPAIR/TOLERATION PROTEIN DRT100"/>
    <property type="match status" value="1"/>
</dbReference>
<evidence type="ECO:0000313" key="9">
    <source>
        <dbReference type="Proteomes" id="UP001652600"/>
    </source>
</evidence>
<dbReference type="RefSeq" id="XP_050935715.1">
    <property type="nucleotide sequence ID" value="XM_051079758.1"/>
</dbReference>
<keyword evidence="3" id="KW-0732">Signal</keyword>
<dbReference type="InterPro" id="IPR001611">
    <property type="entry name" value="Leu-rich_rpt"/>
</dbReference>
<dbReference type="Pfam" id="PF13855">
    <property type="entry name" value="LRR_8"/>
    <property type="match status" value="1"/>
</dbReference>
<keyword evidence="9" id="KW-1185">Reference proteome</keyword>
<organism evidence="9 10">
    <name type="scientific">Cucumis melo</name>
    <name type="common">Muskmelon</name>
    <dbReference type="NCBI Taxonomy" id="3656"/>
    <lineage>
        <taxon>Eukaryota</taxon>
        <taxon>Viridiplantae</taxon>
        <taxon>Streptophyta</taxon>
        <taxon>Embryophyta</taxon>
        <taxon>Tracheophyta</taxon>
        <taxon>Spermatophyta</taxon>
        <taxon>Magnoliopsida</taxon>
        <taxon>eudicotyledons</taxon>
        <taxon>Gunneridae</taxon>
        <taxon>Pentapetalae</taxon>
        <taxon>rosids</taxon>
        <taxon>fabids</taxon>
        <taxon>Cucurbitales</taxon>
        <taxon>Cucurbitaceae</taxon>
        <taxon>Benincaseae</taxon>
        <taxon>Cucumis</taxon>
    </lineage>
</organism>
<dbReference type="InterPro" id="IPR032675">
    <property type="entry name" value="LRR_dom_sf"/>
</dbReference>
<evidence type="ECO:0000313" key="10">
    <source>
        <dbReference type="RefSeq" id="XP_050935715.1"/>
    </source>
</evidence>
<keyword evidence="5 7" id="KW-1133">Transmembrane helix</keyword>
<sequence>MEIKGRFASPSSFSFPISLIQIFAIGSLIIITSKAYANPNINTDQSALVALKSHITNDPFGITTNNWSITTSVCNWVGIECGSKHNRVTSLNFSFMGLTASFPPELGALSFLTYITIKNNSFQGPLPVEILNLRRLKLFGIGNNEFSGEIPAWLGQLPRIQRLLLYGNRFYGSIPVSIFNLTSLLTLNLQNNQLSGRIPREVGNLTMLEDLLLDGNQLTEIPSEIGKLGRLKTLNLESNLISVPIPEGVFNLSSLIALDLTRNNFTGGLPDDICENLPALKGLYLSVNHLSGRLPSTLWQCENIVDVGMADNEFTGSIPTNFRNLTWAKQIVLWGNYLSGTIPIKGRKYMDYIQEISIYNHKIKKLQI</sequence>
<name>A0ABM3KD58_CUCME</name>
<evidence type="ECO:0000256" key="1">
    <source>
        <dbReference type="ARBA" id="ARBA00022614"/>
    </source>
</evidence>
<dbReference type="GeneID" id="103487017"/>
<dbReference type="PANTHER" id="PTHR48060:SF21">
    <property type="entry name" value="L DOMAIN-LIKE PROTEIN"/>
    <property type="match status" value="1"/>
</dbReference>
<keyword evidence="2 7" id="KW-0812">Transmembrane</keyword>
<dbReference type="Pfam" id="PF00560">
    <property type="entry name" value="LRR_1"/>
    <property type="match status" value="2"/>
</dbReference>
<protein>
    <submittedName>
        <fullName evidence="10">Probable leucine-rich repeat receptor-like protein kinase At2g33170</fullName>
    </submittedName>
</protein>
<dbReference type="SUPFAM" id="SSF52058">
    <property type="entry name" value="L domain-like"/>
    <property type="match status" value="1"/>
</dbReference>
<dbReference type="Proteomes" id="UP001652600">
    <property type="component" value="Chromosome 12"/>
</dbReference>
<dbReference type="InterPro" id="IPR013210">
    <property type="entry name" value="LRR_N_plant-typ"/>
</dbReference>
<reference evidence="10" key="1">
    <citation type="submission" date="2025-08" db="UniProtKB">
        <authorList>
            <consortium name="RefSeq"/>
        </authorList>
    </citation>
    <scope>IDENTIFICATION</scope>
    <source>
        <tissue evidence="10">Stem</tissue>
    </source>
</reference>
<dbReference type="Gene3D" id="3.80.10.10">
    <property type="entry name" value="Ribonuclease Inhibitor"/>
    <property type="match status" value="2"/>
</dbReference>